<gene>
    <name evidence="1" type="ORF">RFULGI_LOCUS3488</name>
</gene>
<name>A0A9N9A9H4_9GLOM</name>
<dbReference type="EMBL" id="CAJVPZ010003059">
    <property type="protein sequence ID" value="CAG8524004.1"/>
    <property type="molecule type" value="Genomic_DNA"/>
</dbReference>
<evidence type="ECO:0000313" key="2">
    <source>
        <dbReference type="Proteomes" id="UP000789396"/>
    </source>
</evidence>
<protein>
    <submittedName>
        <fullName evidence="1">16794_t:CDS:1</fullName>
    </submittedName>
</protein>
<dbReference type="PANTHER" id="PTHR35871">
    <property type="entry name" value="EXPRESSED PROTEIN"/>
    <property type="match status" value="1"/>
</dbReference>
<proteinExistence type="predicted"/>
<dbReference type="OrthoDB" id="2440830at2759"/>
<dbReference type="AlphaFoldDB" id="A0A9N9A9H4"/>
<reference evidence="1" key="1">
    <citation type="submission" date="2021-06" db="EMBL/GenBank/DDBJ databases">
        <authorList>
            <person name="Kallberg Y."/>
            <person name="Tangrot J."/>
            <person name="Rosling A."/>
        </authorList>
    </citation>
    <scope>NUCLEOTIDE SEQUENCE</scope>
    <source>
        <strain evidence="1">IN212</strain>
    </source>
</reference>
<dbReference type="Proteomes" id="UP000789396">
    <property type="component" value="Unassembled WGS sequence"/>
</dbReference>
<accession>A0A9N9A9H4</accession>
<feature type="non-terminal residue" evidence="1">
    <location>
        <position position="1"/>
    </location>
</feature>
<comment type="caution">
    <text evidence="1">The sequence shown here is derived from an EMBL/GenBank/DDBJ whole genome shotgun (WGS) entry which is preliminary data.</text>
</comment>
<keyword evidence="2" id="KW-1185">Reference proteome</keyword>
<dbReference type="PANTHER" id="PTHR35871:SF1">
    <property type="entry name" value="CXC1-LIKE CYSTEINE CLUSTER ASSOCIATED WITH KDZ TRANSPOSASES DOMAIN-CONTAINING PROTEIN"/>
    <property type="match status" value="1"/>
</dbReference>
<sequence length="119" mass="13789">EARLIMQLGAKHDEYWNAFDNATSHTVIAPDALVAARMNLYPDGKQPKMRITIWNGKPQTMVYPDDYENPFLRSQPKRIKAFLEERDLNITNCCTRCLVANQPDFLAEHGLIQKEIEKR</sequence>
<evidence type="ECO:0000313" key="1">
    <source>
        <dbReference type="EMBL" id="CAG8524004.1"/>
    </source>
</evidence>
<organism evidence="1 2">
    <name type="scientific">Racocetra fulgida</name>
    <dbReference type="NCBI Taxonomy" id="60492"/>
    <lineage>
        <taxon>Eukaryota</taxon>
        <taxon>Fungi</taxon>
        <taxon>Fungi incertae sedis</taxon>
        <taxon>Mucoromycota</taxon>
        <taxon>Glomeromycotina</taxon>
        <taxon>Glomeromycetes</taxon>
        <taxon>Diversisporales</taxon>
        <taxon>Gigasporaceae</taxon>
        <taxon>Racocetra</taxon>
    </lineage>
</organism>